<accession>A0A368LG02</accession>
<dbReference type="GeneID" id="303190704"/>
<evidence type="ECO:0000313" key="2">
    <source>
        <dbReference type="Proteomes" id="UP000252479"/>
    </source>
</evidence>
<comment type="caution">
    <text evidence="1">The sequence shown here is derived from an EMBL/GenBank/DDBJ whole genome shotgun (WGS) entry which is preliminary data.</text>
</comment>
<keyword evidence="2" id="KW-1185">Reference proteome</keyword>
<dbReference type="AlphaFoldDB" id="A0A368LG02"/>
<dbReference type="Proteomes" id="UP000252479">
    <property type="component" value="Unassembled WGS sequence"/>
</dbReference>
<protein>
    <submittedName>
        <fullName evidence="1">Uncharacterized protein</fullName>
    </submittedName>
</protein>
<dbReference type="EMBL" id="QPGL01000004">
    <property type="protein sequence ID" value="RCS68692.1"/>
    <property type="molecule type" value="Genomic_DNA"/>
</dbReference>
<gene>
    <name evidence="1" type="ORF">CIK83_17430</name>
</gene>
<organism evidence="1 2">
    <name type="scientific">Vibrio casei</name>
    <dbReference type="NCBI Taxonomy" id="673372"/>
    <lineage>
        <taxon>Bacteria</taxon>
        <taxon>Pseudomonadati</taxon>
        <taxon>Pseudomonadota</taxon>
        <taxon>Gammaproteobacteria</taxon>
        <taxon>Vibrionales</taxon>
        <taxon>Vibrionaceae</taxon>
        <taxon>Vibrio</taxon>
    </lineage>
</organism>
<proteinExistence type="predicted"/>
<dbReference type="RefSeq" id="WP_086957813.1">
    <property type="nucleotide sequence ID" value="NZ_FUKS01000002.1"/>
</dbReference>
<name>A0A368LG02_9VIBR</name>
<reference evidence="1 2" key="1">
    <citation type="journal article" date="2017" name="Elife">
        <title>Extensive horizontal gene transfer in cheese-associated bacteria.</title>
        <authorList>
            <person name="Bonham K.S."/>
            <person name="Wolfe B.E."/>
            <person name="Dutton R.J."/>
        </authorList>
    </citation>
    <scope>NUCLEOTIDE SEQUENCE [LARGE SCALE GENOMIC DNA]</scope>
    <source>
        <strain evidence="1 2">JB196</strain>
    </source>
</reference>
<sequence>MDKSWDGKFSNLKISKLAFPELYQELKDLQHKDRGDRLRFLAMLGLYSLHNLSHNKKRSASFECEQPSAEGIPSSTEGKVDKLQIKKSELKDRLLSSMGDKI</sequence>
<evidence type="ECO:0000313" key="1">
    <source>
        <dbReference type="EMBL" id="RCS68692.1"/>
    </source>
</evidence>